<evidence type="ECO:0000259" key="4">
    <source>
        <dbReference type="Pfam" id="PF00703"/>
    </source>
</evidence>
<dbReference type="Pfam" id="PF02837">
    <property type="entry name" value="Glyco_hydro_2_N"/>
    <property type="match status" value="1"/>
</dbReference>
<dbReference type="OrthoDB" id="9801077at2"/>
<reference key="2">
    <citation type="submission" date="2011-04" db="EMBL/GenBank/DDBJ databases">
        <title>Complete sequence of chromosome of Haliscomenobacter hydrossis DSM 1100.</title>
        <authorList>
            <consortium name="US DOE Joint Genome Institute (JGI-PGF)"/>
            <person name="Lucas S."/>
            <person name="Han J."/>
            <person name="Lapidus A."/>
            <person name="Bruce D."/>
            <person name="Goodwin L."/>
            <person name="Pitluck S."/>
            <person name="Peters L."/>
            <person name="Kyrpides N."/>
            <person name="Mavromatis K."/>
            <person name="Ivanova N."/>
            <person name="Ovchinnikova G."/>
            <person name="Pagani I."/>
            <person name="Daligault H."/>
            <person name="Detter J.C."/>
            <person name="Han C."/>
            <person name="Land M."/>
            <person name="Hauser L."/>
            <person name="Markowitz V."/>
            <person name="Cheng J.-F."/>
            <person name="Hugenholtz P."/>
            <person name="Woyke T."/>
            <person name="Wu D."/>
            <person name="Verbarg S."/>
            <person name="Frueling A."/>
            <person name="Brambilla E."/>
            <person name="Klenk H.-P."/>
            <person name="Eisen J.A."/>
        </authorList>
    </citation>
    <scope>NUCLEOTIDE SEQUENCE</scope>
    <source>
        <strain>DSM 1100</strain>
    </source>
</reference>
<evidence type="ECO:0000259" key="5">
    <source>
        <dbReference type="Pfam" id="PF02836"/>
    </source>
</evidence>
<dbReference type="KEGG" id="hhy:Halhy_0750"/>
<dbReference type="InterPro" id="IPR017853">
    <property type="entry name" value="GH"/>
</dbReference>
<organism evidence="7 8">
    <name type="scientific">Haliscomenobacter hydrossis (strain ATCC 27775 / DSM 1100 / LMG 10767 / O)</name>
    <dbReference type="NCBI Taxonomy" id="760192"/>
    <lineage>
        <taxon>Bacteria</taxon>
        <taxon>Pseudomonadati</taxon>
        <taxon>Bacteroidota</taxon>
        <taxon>Saprospiria</taxon>
        <taxon>Saprospirales</taxon>
        <taxon>Haliscomenobacteraceae</taxon>
        <taxon>Haliscomenobacter</taxon>
    </lineage>
</organism>
<dbReference type="Gene3D" id="2.60.40.10">
    <property type="entry name" value="Immunoglobulins"/>
    <property type="match status" value="1"/>
</dbReference>
<dbReference type="PANTHER" id="PTHR42732">
    <property type="entry name" value="BETA-GALACTOSIDASE"/>
    <property type="match status" value="1"/>
</dbReference>
<evidence type="ECO:0000259" key="6">
    <source>
        <dbReference type="Pfam" id="PF02837"/>
    </source>
</evidence>
<dbReference type="Pfam" id="PF00703">
    <property type="entry name" value="Glyco_hydro_2"/>
    <property type="match status" value="1"/>
</dbReference>
<dbReference type="InterPro" id="IPR006102">
    <property type="entry name" value="Ig-like_GH2"/>
</dbReference>
<dbReference type="InterPro" id="IPR008979">
    <property type="entry name" value="Galactose-bd-like_sf"/>
</dbReference>
<dbReference type="SUPFAM" id="SSF51445">
    <property type="entry name" value="(Trans)glycosidases"/>
    <property type="match status" value="1"/>
</dbReference>
<evidence type="ECO:0000313" key="7">
    <source>
        <dbReference type="EMBL" id="AEE48657.1"/>
    </source>
</evidence>
<dbReference type="Proteomes" id="UP000008461">
    <property type="component" value="Chromosome"/>
</dbReference>
<feature type="domain" description="Glycoside hydrolase family 2 immunoglobulin-like beta-sandwich" evidence="4">
    <location>
        <begin position="204"/>
        <end position="298"/>
    </location>
</feature>
<reference evidence="7 8" key="1">
    <citation type="journal article" date="2011" name="Stand. Genomic Sci.">
        <title>Complete genome sequence of Haliscomenobacter hydrossis type strain (O).</title>
        <authorList>
            <consortium name="US DOE Joint Genome Institute (JGI-PGF)"/>
            <person name="Daligault H."/>
            <person name="Lapidus A."/>
            <person name="Zeytun A."/>
            <person name="Nolan M."/>
            <person name="Lucas S."/>
            <person name="Del Rio T.G."/>
            <person name="Tice H."/>
            <person name="Cheng J.F."/>
            <person name="Tapia R."/>
            <person name="Han C."/>
            <person name="Goodwin L."/>
            <person name="Pitluck S."/>
            <person name="Liolios K."/>
            <person name="Pagani I."/>
            <person name="Ivanova N."/>
            <person name="Huntemann M."/>
            <person name="Mavromatis K."/>
            <person name="Mikhailova N."/>
            <person name="Pati A."/>
            <person name="Chen A."/>
            <person name="Palaniappan K."/>
            <person name="Land M."/>
            <person name="Hauser L."/>
            <person name="Brambilla E.M."/>
            <person name="Rohde M."/>
            <person name="Verbarg S."/>
            <person name="Goker M."/>
            <person name="Bristow J."/>
            <person name="Eisen J.A."/>
            <person name="Markowitz V."/>
            <person name="Hugenholtz P."/>
            <person name="Kyrpides N.C."/>
            <person name="Klenk H.P."/>
            <person name="Woyke T."/>
        </authorList>
    </citation>
    <scope>NUCLEOTIDE SEQUENCE [LARGE SCALE GENOMIC DNA]</scope>
    <source>
        <strain evidence="8">ATCC 27775 / DSM 1100 / LMG 10767 / O</strain>
    </source>
</reference>
<dbReference type="InterPro" id="IPR036156">
    <property type="entry name" value="Beta-gal/glucu_dom_sf"/>
</dbReference>
<dbReference type="Gene3D" id="3.20.20.80">
    <property type="entry name" value="Glycosidases"/>
    <property type="match status" value="1"/>
</dbReference>
<dbReference type="GO" id="GO:0004553">
    <property type="term" value="F:hydrolase activity, hydrolyzing O-glycosyl compounds"/>
    <property type="evidence" value="ECO:0007669"/>
    <property type="project" value="InterPro"/>
</dbReference>
<dbReference type="SUPFAM" id="SSF49785">
    <property type="entry name" value="Galactose-binding domain-like"/>
    <property type="match status" value="1"/>
</dbReference>
<keyword evidence="3" id="KW-0326">Glycosidase</keyword>
<evidence type="ECO:0000313" key="8">
    <source>
        <dbReference type="Proteomes" id="UP000008461"/>
    </source>
</evidence>
<dbReference type="EMBL" id="CP002691">
    <property type="protein sequence ID" value="AEE48657.1"/>
    <property type="molecule type" value="Genomic_DNA"/>
</dbReference>
<evidence type="ECO:0000256" key="2">
    <source>
        <dbReference type="ARBA" id="ARBA00022801"/>
    </source>
</evidence>
<name>F4L3Q3_HALH1</name>
<dbReference type="InterPro" id="IPR006104">
    <property type="entry name" value="Glyco_hydro_2_N"/>
</dbReference>
<proteinExistence type="inferred from homology"/>
<dbReference type="HOGENOM" id="CLU_315619_0_0_10"/>
<dbReference type="InterPro" id="IPR006103">
    <property type="entry name" value="Glyco_hydro_2_cat"/>
</dbReference>
<keyword evidence="8" id="KW-1185">Reference proteome</keyword>
<dbReference type="Gene3D" id="2.60.120.260">
    <property type="entry name" value="Galactose-binding domain-like"/>
    <property type="match status" value="1"/>
</dbReference>
<comment type="similarity">
    <text evidence="1">Belongs to the glycosyl hydrolase 2 family.</text>
</comment>
<protein>
    <submittedName>
        <fullName evidence="7">Glycoside hydrolase family 2 sugar binding protein</fullName>
    </submittedName>
</protein>
<dbReference type="Pfam" id="PF02836">
    <property type="entry name" value="Glyco_hydro_2_C"/>
    <property type="match status" value="1"/>
</dbReference>
<dbReference type="eggNOG" id="COG3250">
    <property type="taxonomic scope" value="Bacteria"/>
</dbReference>
<feature type="domain" description="Glycoside hydrolase family 2 catalytic" evidence="5">
    <location>
        <begin position="342"/>
        <end position="571"/>
    </location>
</feature>
<accession>F4L3Q3</accession>
<dbReference type="SUPFAM" id="SSF49303">
    <property type="entry name" value="beta-Galactosidase/glucuronidase domain"/>
    <property type="match status" value="1"/>
</dbReference>
<dbReference type="GO" id="GO:0005975">
    <property type="term" value="P:carbohydrate metabolic process"/>
    <property type="evidence" value="ECO:0007669"/>
    <property type="project" value="InterPro"/>
</dbReference>
<evidence type="ECO:0000256" key="3">
    <source>
        <dbReference type="ARBA" id="ARBA00023295"/>
    </source>
</evidence>
<feature type="domain" description="Glycosyl hydrolases family 2 sugar binding" evidence="6">
    <location>
        <begin position="52"/>
        <end position="170"/>
    </location>
</feature>
<gene>
    <name evidence="7" type="ordered locus">Halhy_0750</name>
</gene>
<dbReference type="InterPro" id="IPR051913">
    <property type="entry name" value="GH2_Domain-Containing"/>
</dbReference>
<dbReference type="AlphaFoldDB" id="F4L3Q3"/>
<dbReference type="PANTHER" id="PTHR42732:SF3">
    <property type="entry name" value="HYDROLASE"/>
    <property type="match status" value="1"/>
</dbReference>
<dbReference type="RefSeq" id="WP_013763221.1">
    <property type="nucleotide sequence ID" value="NC_015510.1"/>
</dbReference>
<evidence type="ECO:0000256" key="1">
    <source>
        <dbReference type="ARBA" id="ARBA00007401"/>
    </source>
</evidence>
<sequence length="937" mass="105872">MSSYLQHHSKPNFRVWINTLFICCCVSFGLSAQSIPLPEHPRPDFERPDWINLNGSWAFEFDKNDQGLAQKWMNGARKFSKTINVPFPWGAPLSGVGDEADIAWYQREIKVPAAWKGKRTFLTIGASDWETTVYLDGKELGKHQGGYTPFSFELTPLLKYDSPQRISIRVDDKRRQFTLYGKQGYGNARGIWQTIYLEARGQNHLDALHFAPDIDNKKVAVTAYLPAAASSELQLELKLAGKTTSHKIVAGSSSVTFDVAIENQHLWTLEDPYLYEVEAKLGDGKGAADVLKSYFGQRKISVVDLPGTDYPYIALNNEPVYLQLALDQSYHPEGFYTFPSDEFMKEEILLARGIGLNGIRTHIKVDIPRKLYWADKLGVLVMADLPNFWGEPDANAQKESEYTLREMLKRDFNHPAIFSWITFNETWGLTTKVEENGKQQSKYLPETQKWVASVYRLAKQLDPTRLVEDNSICCGRGHTETDINSWHEYLPGWAWEEHLKNIDANTYPGSKHHFEAGYVQGRQPNINSECGNVWGYDGSTGDVDWSWDYHRMMNTFRKYPKIAGWLYTEHHDVINEWNGYWKFDRTNKYTGLEEMVEGMSLNDLHSMIYISTGNEISKTVQPGESVKIPLYASFYTNRKDLGKTLTLQIKLYGYDALGQKKTWMTTQRSVPYTPWMQKQLDSLDLQLPNEKCIAHLSLTLQDALGNDLHHNVMSFVVETPAPKAMTLPNGKSAQVLTVAPKDFSAAKWSKKQWNVLDGLKVNGAGSGFFEYTFKMAEKPTGTEAATFIAELGAKQLLVKDIDKSTNVNVDYMLGGKVDPSLNPNAYPMTDEYLSPSTVNVTVNGVFAGRVDLSDDPADHRGVLSWHYQPKVRKLQEAGSYGYRVAVNIPPQALNIAKVSGELVVRLEVPEAMPGGLAVYGDKFGRYPLNPTVVVVKE</sequence>
<keyword evidence="2 7" id="KW-0378">Hydrolase</keyword>
<dbReference type="InterPro" id="IPR013783">
    <property type="entry name" value="Ig-like_fold"/>
</dbReference>
<dbReference type="STRING" id="760192.Halhy_0750"/>